<dbReference type="EMBL" id="BIFT01000002">
    <property type="protein sequence ID" value="GCE29472.1"/>
    <property type="molecule type" value="Genomic_DNA"/>
</dbReference>
<dbReference type="RefSeq" id="WP_126629728.1">
    <property type="nucleotide sequence ID" value="NZ_BIFT01000002.1"/>
</dbReference>
<keyword evidence="2" id="KW-0812">Transmembrane</keyword>
<evidence type="ECO:0000256" key="1">
    <source>
        <dbReference type="SAM" id="MobiDB-lite"/>
    </source>
</evidence>
<organism evidence="3 4">
    <name type="scientific">Dictyobacter alpinus</name>
    <dbReference type="NCBI Taxonomy" id="2014873"/>
    <lineage>
        <taxon>Bacteria</taxon>
        <taxon>Bacillati</taxon>
        <taxon>Chloroflexota</taxon>
        <taxon>Ktedonobacteria</taxon>
        <taxon>Ktedonobacterales</taxon>
        <taxon>Dictyobacteraceae</taxon>
        <taxon>Dictyobacter</taxon>
    </lineage>
</organism>
<protein>
    <submittedName>
        <fullName evidence="3">Uncharacterized protein</fullName>
    </submittedName>
</protein>
<dbReference type="Proteomes" id="UP000287171">
    <property type="component" value="Unassembled WGS sequence"/>
</dbReference>
<evidence type="ECO:0000313" key="4">
    <source>
        <dbReference type="Proteomes" id="UP000287171"/>
    </source>
</evidence>
<dbReference type="AlphaFoldDB" id="A0A402BDV4"/>
<reference evidence="4" key="1">
    <citation type="submission" date="2018-12" db="EMBL/GenBank/DDBJ databases">
        <title>Tengunoibacter tsumagoiensis gen. nov., sp. nov., Dictyobacter kobayashii sp. nov., D. alpinus sp. nov., and D. joshuensis sp. nov. and description of Dictyobacteraceae fam. nov. within the order Ktedonobacterales isolated from Tengu-no-mugimeshi.</title>
        <authorList>
            <person name="Wang C.M."/>
            <person name="Zheng Y."/>
            <person name="Sakai Y."/>
            <person name="Toyoda A."/>
            <person name="Minakuchi Y."/>
            <person name="Abe K."/>
            <person name="Yokota A."/>
            <person name="Yabe S."/>
        </authorList>
    </citation>
    <scope>NUCLEOTIDE SEQUENCE [LARGE SCALE GENOMIC DNA]</scope>
    <source>
        <strain evidence="4">Uno16</strain>
    </source>
</reference>
<feature type="compositionally biased region" description="Polar residues" evidence="1">
    <location>
        <begin position="142"/>
        <end position="152"/>
    </location>
</feature>
<keyword evidence="4" id="KW-1185">Reference proteome</keyword>
<evidence type="ECO:0000313" key="3">
    <source>
        <dbReference type="EMBL" id="GCE29472.1"/>
    </source>
</evidence>
<feature type="compositionally biased region" description="Low complexity" evidence="1">
    <location>
        <begin position="185"/>
        <end position="194"/>
    </location>
</feature>
<name>A0A402BDV4_9CHLR</name>
<gene>
    <name evidence="3" type="ORF">KDA_49560</name>
</gene>
<keyword evidence="2" id="KW-1133">Transmembrane helix</keyword>
<evidence type="ECO:0000256" key="2">
    <source>
        <dbReference type="SAM" id="Phobius"/>
    </source>
</evidence>
<comment type="caution">
    <text evidence="3">The sequence shown here is derived from an EMBL/GenBank/DDBJ whole genome shotgun (WGS) entry which is preliminary data.</text>
</comment>
<accession>A0A402BDV4</accession>
<sequence>MANIPPEDVQNHPLFTSLPPLLDVPQPPPEQKAAPAQNPSLFYTQEDDLDFQVPPGGKQDEHVDQSDPFVVPFQNSAAMPVMPATAAQHQGTIGSPSPATTPPAKKGWGTFHVLRLLLIGSIVFVTIIGASLFVFAQSTPSANTTHVNTTNKTDARGTTPAKASKPTPNPPAKKQAPTKQPPSQPSTAPSHSAQGTQGPSASPSEMIPSTQQLNTLGWTQAGLTLGDALEALRTGNTFTDREMSYDYRNIGTPTNHSGTLTGSTFLLTPGGKERFLHNDVRMINNMLYTTIHDQKIIQQVVNVQPSLAQLQMIQVQGQSHTFVWVNVPFELLQSKLNLANGKRTETIQRDPATGKPLQHHMAVVLVRVAPQNQGANAPMGGTGWLVNTYALDPKTMPTIEIDPSL</sequence>
<feature type="region of interest" description="Disordered" evidence="1">
    <location>
        <begin position="142"/>
        <end position="208"/>
    </location>
</feature>
<dbReference type="OrthoDB" id="150811at2"/>
<feature type="transmembrane region" description="Helical" evidence="2">
    <location>
        <begin position="113"/>
        <end position="136"/>
    </location>
</feature>
<proteinExistence type="predicted"/>
<feature type="region of interest" description="Disordered" evidence="1">
    <location>
        <begin position="1"/>
        <end position="62"/>
    </location>
</feature>
<keyword evidence="2" id="KW-0472">Membrane</keyword>
<feature type="compositionally biased region" description="Polar residues" evidence="1">
    <location>
        <begin position="195"/>
        <end position="208"/>
    </location>
</feature>